<dbReference type="RefSeq" id="WP_147434172.1">
    <property type="nucleotide sequence ID" value="NZ_UIHC01000008.1"/>
</dbReference>
<keyword evidence="2" id="KW-0472">Membrane</keyword>
<proteinExistence type="predicted"/>
<feature type="transmembrane region" description="Helical" evidence="2">
    <location>
        <begin position="24"/>
        <end position="43"/>
    </location>
</feature>
<dbReference type="Gene3D" id="2.30.30.830">
    <property type="match status" value="1"/>
</dbReference>
<keyword evidence="2" id="KW-0812">Transmembrane</keyword>
<dbReference type="AlphaFoldDB" id="A0A3B0MPB7"/>
<gene>
    <name evidence="3" type="ORF">ROE7235_01215</name>
</gene>
<organism evidence="3 4">
    <name type="scientific">Roseinatronobacter ekhonensis</name>
    <dbReference type="NCBI Taxonomy" id="254356"/>
    <lineage>
        <taxon>Bacteria</taxon>
        <taxon>Pseudomonadati</taxon>
        <taxon>Pseudomonadota</taxon>
        <taxon>Alphaproteobacteria</taxon>
        <taxon>Rhodobacterales</taxon>
        <taxon>Paracoccaceae</taxon>
        <taxon>Roseinatronobacter</taxon>
    </lineage>
</organism>
<feature type="compositionally biased region" description="Low complexity" evidence="1">
    <location>
        <begin position="72"/>
        <end position="81"/>
    </location>
</feature>
<sequence>MRQPSQPLPEHLRPLPPERGGGGAWLWQVPVAVALTLGLLYLASGRIDHCAADGRFCPPTDELAESQSPLVASAPPEAQAPAMPERPVMSLAFAPLPLSMGDGPPAQGYSLPPGMTVQDAATSPRAIALDEMNLIAVVEADGHRHALVRLPDGRILRVREGDRLDGGTVAAIGADTLYMLRANNTPHALVLGG</sequence>
<protein>
    <recommendedName>
        <fullName evidence="5">Type II secretion system protein GspC N-terminal domain-containing protein</fullName>
    </recommendedName>
</protein>
<evidence type="ECO:0008006" key="5">
    <source>
        <dbReference type="Google" id="ProtNLM"/>
    </source>
</evidence>
<dbReference type="EMBL" id="UIHC01000008">
    <property type="protein sequence ID" value="SUZ31469.1"/>
    <property type="molecule type" value="Genomic_DNA"/>
</dbReference>
<dbReference type="OrthoDB" id="7870459at2"/>
<feature type="region of interest" description="Disordered" evidence="1">
    <location>
        <begin position="61"/>
        <end position="81"/>
    </location>
</feature>
<accession>A0A3B0MPB7</accession>
<evidence type="ECO:0000313" key="3">
    <source>
        <dbReference type="EMBL" id="SUZ31469.1"/>
    </source>
</evidence>
<keyword evidence="2" id="KW-1133">Transmembrane helix</keyword>
<evidence type="ECO:0000256" key="2">
    <source>
        <dbReference type="SAM" id="Phobius"/>
    </source>
</evidence>
<evidence type="ECO:0000256" key="1">
    <source>
        <dbReference type="SAM" id="MobiDB-lite"/>
    </source>
</evidence>
<reference evidence="4" key="1">
    <citation type="submission" date="2018-08" db="EMBL/GenBank/DDBJ databases">
        <authorList>
            <person name="Rodrigo-Torres L."/>
            <person name="Arahal R. D."/>
            <person name="Lucena T."/>
        </authorList>
    </citation>
    <scope>NUCLEOTIDE SEQUENCE [LARGE SCALE GENOMIC DNA]</scope>
    <source>
        <strain evidence="4">CECT 7235</strain>
    </source>
</reference>
<evidence type="ECO:0000313" key="4">
    <source>
        <dbReference type="Proteomes" id="UP000272908"/>
    </source>
</evidence>
<dbReference type="Proteomes" id="UP000272908">
    <property type="component" value="Unassembled WGS sequence"/>
</dbReference>
<name>A0A3B0MPB7_9RHOB</name>
<keyword evidence="4" id="KW-1185">Reference proteome</keyword>